<accession>A0ABW4ZK39</accession>
<keyword evidence="4" id="KW-1185">Reference proteome</keyword>
<sequence>MKTNVLRFMGAVLVPAMFACSSSNNDNANADSTATDSTGMSVSQASYVNLSTGEPVTITQDTEKGYYVYSDTRQPVEKDLFFVDVTSNDTLYGTKGVVVNNAIIKTPTGSWSLNESMVERDGDEIKIKTADGKLKMEGDEMKYKEGEEIKTKVDGEETKSKTSDSKTKTDGAESKSKTTDTKVKVED</sequence>
<evidence type="ECO:0000313" key="3">
    <source>
        <dbReference type="EMBL" id="MFD2162424.1"/>
    </source>
</evidence>
<evidence type="ECO:0008006" key="5">
    <source>
        <dbReference type="Google" id="ProtNLM"/>
    </source>
</evidence>
<organism evidence="3 4">
    <name type="scientific">Paradesertivirga mongoliensis</name>
    <dbReference type="NCBI Taxonomy" id="2100740"/>
    <lineage>
        <taxon>Bacteria</taxon>
        <taxon>Pseudomonadati</taxon>
        <taxon>Bacteroidota</taxon>
        <taxon>Sphingobacteriia</taxon>
        <taxon>Sphingobacteriales</taxon>
        <taxon>Sphingobacteriaceae</taxon>
        <taxon>Paradesertivirga</taxon>
    </lineage>
</organism>
<dbReference type="RefSeq" id="WP_255903635.1">
    <property type="nucleotide sequence ID" value="NZ_JAFMZO010000003.1"/>
</dbReference>
<name>A0ABW4ZK39_9SPHI</name>
<evidence type="ECO:0000256" key="2">
    <source>
        <dbReference type="SAM" id="SignalP"/>
    </source>
</evidence>
<feature type="chain" id="PRO_5046440636" description="Lipoprotein" evidence="2">
    <location>
        <begin position="29"/>
        <end position="187"/>
    </location>
</feature>
<dbReference type="PROSITE" id="PS51257">
    <property type="entry name" value="PROKAR_LIPOPROTEIN"/>
    <property type="match status" value="1"/>
</dbReference>
<gene>
    <name evidence="3" type="ORF">ACFSJU_08465</name>
</gene>
<feature type="signal peptide" evidence="2">
    <location>
        <begin position="1"/>
        <end position="28"/>
    </location>
</feature>
<proteinExistence type="predicted"/>
<comment type="caution">
    <text evidence="3">The sequence shown here is derived from an EMBL/GenBank/DDBJ whole genome shotgun (WGS) entry which is preliminary data.</text>
</comment>
<evidence type="ECO:0000256" key="1">
    <source>
        <dbReference type="SAM" id="MobiDB-lite"/>
    </source>
</evidence>
<dbReference type="EMBL" id="JBHUHZ010000001">
    <property type="protein sequence ID" value="MFD2162424.1"/>
    <property type="molecule type" value="Genomic_DNA"/>
</dbReference>
<feature type="region of interest" description="Disordered" evidence="1">
    <location>
        <begin position="138"/>
        <end position="187"/>
    </location>
</feature>
<protein>
    <recommendedName>
        <fullName evidence="5">Lipoprotein</fullName>
    </recommendedName>
</protein>
<keyword evidence="2" id="KW-0732">Signal</keyword>
<reference evidence="4" key="1">
    <citation type="journal article" date="2019" name="Int. J. Syst. Evol. Microbiol.">
        <title>The Global Catalogue of Microorganisms (GCM) 10K type strain sequencing project: providing services to taxonomists for standard genome sequencing and annotation.</title>
        <authorList>
            <consortium name="The Broad Institute Genomics Platform"/>
            <consortium name="The Broad Institute Genome Sequencing Center for Infectious Disease"/>
            <person name="Wu L."/>
            <person name="Ma J."/>
        </authorList>
    </citation>
    <scope>NUCLEOTIDE SEQUENCE [LARGE SCALE GENOMIC DNA]</scope>
    <source>
        <strain evidence="4">KCTC 42217</strain>
    </source>
</reference>
<evidence type="ECO:0000313" key="4">
    <source>
        <dbReference type="Proteomes" id="UP001597387"/>
    </source>
</evidence>
<dbReference type="Proteomes" id="UP001597387">
    <property type="component" value="Unassembled WGS sequence"/>
</dbReference>